<reference evidence="1" key="1">
    <citation type="submission" date="2020-08" db="EMBL/GenBank/DDBJ databases">
        <title>Multicomponent nature underlies the extraordinary mechanical properties of spider dragline silk.</title>
        <authorList>
            <person name="Kono N."/>
            <person name="Nakamura H."/>
            <person name="Mori M."/>
            <person name="Yoshida Y."/>
            <person name="Ohtoshi R."/>
            <person name="Malay A.D."/>
            <person name="Moran D.A.P."/>
            <person name="Tomita M."/>
            <person name="Numata K."/>
            <person name="Arakawa K."/>
        </authorList>
    </citation>
    <scope>NUCLEOTIDE SEQUENCE</scope>
</reference>
<accession>A0A8X6X7V2</accession>
<evidence type="ECO:0000313" key="2">
    <source>
        <dbReference type="EMBL" id="GFY75597.1"/>
    </source>
</evidence>
<keyword evidence="3" id="KW-1185">Reference proteome</keyword>
<name>A0A8X6X7V2_9ARAC</name>
<dbReference type="EMBL" id="BMAV01006605">
    <property type="protein sequence ID" value="GFY48683.1"/>
    <property type="molecule type" value="Genomic_DNA"/>
</dbReference>
<evidence type="ECO:0000313" key="3">
    <source>
        <dbReference type="Proteomes" id="UP000886998"/>
    </source>
</evidence>
<proteinExistence type="predicted"/>
<dbReference type="AlphaFoldDB" id="A0A8X6X7V2"/>
<dbReference type="Proteomes" id="UP000886998">
    <property type="component" value="Unassembled WGS sequence"/>
</dbReference>
<protein>
    <submittedName>
        <fullName evidence="1">Uncharacterized protein</fullName>
    </submittedName>
</protein>
<gene>
    <name evidence="2" type="ORF">TNIN_155301</name>
    <name evidence="1" type="ORF">TNIN_227221</name>
</gene>
<dbReference type="EMBL" id="BMAV01021504">
    <property type="protein sequence ID" value="GFY75597.1"/>
    <property type="molecule type" value="Genomic_DNA"/>
</dbReference>
<sequence length="99" mass="10890">MSLADFLLQDHFVQKLKSCKLNCSFIPQDSGSKIRVHGKDKIHTCSDTHMLLIPGSVCTTSFMLERVTGTSYVLKDSVSLPDFGVDTSWKIKVGTSAIP</sequence>
<evidence type="ECO:0000313" key="1">
    <source>
        <dbReference type="EMBL" id="GFY48683.1"/>
    </source>
</evidence>
<comment type="caution">
    <text evidence="1">The sequence shown here is derived from an EMBL/GenBank/DDBJ whole genome shotgun (WGS) entry which is preliminary data.</text>
</comment>
<organism evidence="1 3">
    <name type="scientific">Trichonephila inaurata madagascariensis</name>
    <dbReference type="NCBI Taxonomy" id="2747483"/>
    <lineage>
        <taxon>Eukaryota</taxon>
        <taxon>Metazoa</taxon>
        <taxon>Ecdysozoa</taxon>
        <taxon>Arthropoda</taxon>
        <taxon>Chelicerata</taxon>
        <taxon>Arachnida</taxon>
        <taxon>Araneae</taxon>
        <taxon>Araneomorphae</taxon>
        <taxon>Entelegynae</taxon>
        <taxon>Araneoidea</taxon>
        <taxon>Nephilidae</taxon>
        <taxon>Trichonephila</taxon>
        <taxon>Trichonephila inaurata</taxon>
    </lineage>
</organism>